<dbReference type="PANTHER" id="PTHR30433:SF3">
    <property type="entry name" value="MOTILITY PROTEIN A"/>
    <property type="match status" value="1"/>
</dbReference>
<evidence type="ECO:0000256" key="7">
    <source>
        <dbReference type="RuleBase" id="RU004057"/>
    </source>
</evidence>
<comment type="subcellular location">
    <subcellularLocation>
        <location evidence="1">Cell membrane</location>
        <topology evidence="1">Multi-pass membrane protein</topology>
    </subcellularLocation>
    <subcellularLocation>
        <location evidence="7">Membrane</location>
        <topology evidence="7">Multi-pass membrane protein</topology>
    </subcellularLocation>
</comment>
<dbReference type="PANTHER" id="PTHR30433">
    <property type="entry name" value="CHEMOTAXIS PROTEIN MOTA"/>
    <property type="match status" value="1"/>
</dbReference>
<gene>
    <name evidence="11" type="ORF">NE398_02515</name>
</gene>
<evidence type="ECO:0000256" key="5">
    <source>
        <dbReference type="ARBA" id="ARBA00022989"/>
    </source>
</evidence>
<dbReference type="NCBIfam" id="NF006583">
    <property type="entry name" value="PRK09109.1"/>
    <property type="match status" value="1"/>
</dbReference>
<evidence type="ECO:0000256" key="2">
    <source>
        <dbReference type="ARBA" id="ARBA00022475"/>
    </source>
</evidence>
<dbReference type="InterPro" id="IPR047055">
    <property type="entry name" value="MotA-like"/>
</dbReference>
<keyword evidence="7" id="KW-0653">Protein transport</keyword>
<name>A0A9X4AYY3_9CLOT</name>
<dbReference type="Pfam" id="PF01618">
    <property type="entry name" value="MotA_ExbB"/>
    <property type="match status" value="1"/>
</dbReference>
<dbReference type="AlphaFoldDB" id="A0A9X4AYY3"/>
<feature type="domain" description="Motility protein A N-terminal" evidence="10">
    <location>
        <begin position="6"/>
        <end position="79"/>
    </location>
</feature>
<protein>
    <submittedName>
        <fullName evidence="11">Flagellar motor protein</fullName>
    </submittedName>
</protein>
<keyword evidence="5 8" id="KW-1133">Transmembrane helix</keyword>
<proteinExistence type="inferred from homology"/>
<dbReference type="EMBL" id="JAMRYU010000002">
    <property type="protein sequence ID" value="MDC4239045.1"/>
    <property type="molecule type" value="Genomic_DNA"/>
</dbReference>
<evidence type="ECO:0000259" key="10">
    <source>
        <dbReference type="Pfam" id="PF20560"/>
    </source>
</evidence>
<keyword evidence="11" id="KW-0969">Cilium</keyword>
<evidence type="ECO:0000313" key="11">
    <source>
        <dbReference type="EMBL" id="MDC4239045.1"/>
    </source>
</evidence>
<comment type="similarity">
    <text evidence="7">Belongs to the exbB/tolQ family.</text>
</comment>
<dbReference type="Proteomes" id="UP001141183">
    <property type="component" value="Unassembled WGS sequence"/>
</dbReference>
<feature type="domain" description="MotA/TolQ/ExbB proton channel" evidence="9">
    <location>
        <begin position="105"/>
        <end position="220"/>
    </location>
</feature>
<dbReference type="GO" id="GO:0071978">
    <property type="term" value="P:bacterial-type flagellum-dependent swarming motility"/>
    <property type="evidence" value="ECO:0007669"/>
    <property type="project" value="InterPro"/>
</dbReference>
<evidence type="ECO:0000256" key="3">
    <source>
        <dbReference type="ARBA" id="ARBA00022692"/>
    </source>
</evidence>
<accession>A0A9X4AYY3</accession>
<feature type="transmembrane region" description="Helical" evidence="8">
    <location>
        <begin position="183"/>
        <end position="202"/>
    </location>
</feature>
<reference evidence="11" key="1">
    <citation type="submission" date="2022-05" db="EMBL/GenBank/DDBJ databases">
        <title>Draft genome sequence of Clostridium tertium strain CP3 isolated from Peru.</title>
        <authorList>
            <person name="Hurtado R."/>
            <person name="Lima L."/>
            <person name="Sousa T."/>
            <person name="Jaiswal A.K."/>
            <person name="Tiwari S."/>
            <person name="Maturrano L."/>
            <person name="Brenig B."/>
            <person name="Azevedo V."/>
        </authorList>
    </citation>
    <scope>NUCLEOTIDE SEQUENCE</scope>
    <source>
        <strain evidence="11">CP3</strain>
    </source>
</reference>
<evidence type="ECO:0000313" key="12">
    <source>
        <dbReference type="Proteomes" id="UP001141183"/>
    </source>
</evidence>
<dbReference type="GO" id="GO:0015031">
    <property type="term" value="P:protein transport"/>
    <property type="evidence" value="ECO:0007669"/>
    <property type="project" value="UniProtKB-KW"/>
</dbReference>
<dbReference type="GO" id="GO:0005886">
    <property type="term" value="C:plasma membrane"/>
    <property type="evidence" value="ECO:0007669"/>
    <property type="project" value="UniProtKB-SubCell"/>
</dbReference>
<evidence type="ECO:0000256" key="8">
    <source>
        <dbReference type="SAM" id="Phobius"/>
    </source>
</evidence>
<keyword evidence="11" id="KW-0282">Flagellum</keyword>
<organism evidence="11 12">
    <name type="scientific">Clostridium tertium</name>
    <dbReference type="NCBI Taxonomy" id="1559"/>
    <lineage>
        <taxon>Bacteria</taxon>
        <taxon>Bacillati</taxon>
        <taxon>Bacillota</taxon>
        <taxon>Clostridia</taxon>
        <taxon>Eubacteriales</taxon>
        <taxon>Clostridiaceae</taxon>
        <taxon>Clostridium</taxon>
    </lineage>
</organism>
<keyword evidence="6 8" id="KW-0472">Membrane</keyword>
<evidence type="ECO:0000259" key="9">
    <source>
        <dbReference type="Pfam" id="PF01618"/>
    </source>
</evidence>
<dbReference type="GO" id="GO:0006935">
    <property type="term" value="P:chemotaxis"/>
    <property type="evidence" value="ECO:0007669"/>
    <property type="project" value="InterPro"/>
</dbReference>
<keyword evidence="11" id="KW-0966">Cell projection</keyword>
<feature type="transmembrane region" description="Helical" evidence="8">
    <location>
        <begin position="149"/>
        <end position="171"/>
    </location>
</feature>
<sequence>MDITIIISIIFSFACIIVGFLLEGGALGALYQFTALLIVVGGTIGAVGVAFPGKTLKRFPKVFSIAFKKKNSNLIENVEFFKKITVKTRKNGLLSLEADLNNPETDTFIKKGLQMIVDGVDPEIMKGSLETRLEQISERHNQGISIFEAAGGYAPTMGIIGTVMGLVQVLSNLDDPSTLGPKIAVAFIATLYGIGTANLIWLPIANKLKILSTEEIIEKEMCIEALLLVQAGASPSSIISKLEGFLTEEDIKKLESSEGK</sequence>
<keyword evidence="2" id="KW-1003">Cell membrane</keyword>
<keyword evidence="12" id="KW-1185">Reference proteome</keyword>
<evidence type="ECO:0000256" key="6">
    <source>
        <dbReference type="ARBA" id="ARBA00023136"/>
    </source>
</evidence>
<dbReference type="RefSeq" id="WP_097032765.1">
    <property type="nucleotide sequence ID" value="NZ_CAXSLY010000001.1"/>
</dbReference>
<comment type="caution">
    <text evidence="11">The sequence shown here is derived from an EMBL/GenBank/DDBJ whole genome shotgun (WGS) entry which is preliminary data.</text>
</comment>
<feature type="transmembrane region" description="Helical" evidence="8">
    <location>
        <begin position="5"/>
        <end position="22"/>
    </location>
</feature>
<feature type="transmembrane region" description="Helical" evidence="8">
    <location>
        <begin position="28"/>
        <end position="51"/>
    </location>
</feature>
<keyword evidence="7" id="KW-0813">Transport</keyword>
<evidence type="ECO:0000256" key="1">
    <source>
        <dbReference type="ARBA" id="ARBA00004651"/>
    </source>
</evidence>
<dbReference type="InterPro" id="IPR002898">
    <property type="entry name" value="MotA_ExbB_proton_chnl"/>
</dbReference>
<keyword evidence="3 8" id="KW-0812">Transmembrane</keyword>
<dbReference type="InterPro" id="IPR046786">
    <property type="entry name" value="MotA_N"/>
</dbReference>
<dbReference type="Pfam" id="PF20560">
    <property type="entry name" value="MotA_N"/>
    <property type="match status" value="1"/>
</dbReference>
<evidence type="ECO:0000256" key="4">
    <source>
        <dbReference type="ARBA" id="ARBA00022779"/>
    </source>
</evidence>
<keyword evidence="4" id="KW-0283">Flagellar rotation</keyword>